<dbReference type="Proteomes" id="UP001519460">
    <property type="component" value="Unassembled WGS sequence"/>
</dbReference>
<protein>
    <submittedName>
        <fullName evidence="1">Uncharacterized protein</fullName>
    </submittedName>
</protein>
<evidence type="ECO:0000313" key="1">
    <source>
        <dbReference type="EMBL" id="KAK7490948.1"/>
    </source>
</evidence>
<keyword evidence="2" id="KW-1185">Reference proteome</keyword>
<accession>A0ABD0KV27</accession>
<dbReference type="EMBL" id="JACVVK020000121">
    <property type="protein sequence ID" value="KAK7490948.1"/>
    <property type="molecule type" value="Genomic_DNA"/>
</dbReference>
<comment type="caution">
    <text evidence="1">The sequence shown here is derived from an EMBL/GenBank/DDBJ whole genome shotgun (WGS) entry which is preliminary data.</text>
</comment>
<proteinExistence type="predicted"/>
<reference evidence="1 2" key="1">
    <citation type="journal article" date="2023" name="Sci. Data">
        <title>Genome assembly of the Korean intertidal mud-creeper Batillaria attramentaria.</title>
        <authorList>
            <person name="Patra A.K."/>
            <person name="Ho P.T."/>
            <person name="Jun S."/>
            <person name="Lee S.J."/>
            <person name="Kim Y."/>
            <person name="Won Y.J."/>
        </authorList>
    </citation>
    <scope>NUCLEOTIDE SEQUENCE [LARGE SCALE GENOMIC DNA]</scope>
    <source>
        <strain evidence="1">Wonlab-2016</strain>
    </source>
</reference>
<dbReference type="AlphaFoldDB" id="A0ABD0KV27"/>
<name>A0ABD0KV27_9CAEN</name>
<evidence type="ECO:0000313" key="2">
    <source>
        <dbReference type="Proteomes" id="UP001519460"/>
    </source>
</evidence>
<gene>
    <name evidence="1" type="ORF">BaRGS_00017820</name>
</gene>
<organism evidence="1 2">
    <name type="scientific">Batillaria attramentaria</name>
    <dbReference type="NCBI Taxonomy" id="370345"/>
    <lineage>
        <taxon>Eukaryota</taxon>
        <taxon>Metazoa</taxon>
        <taxon>Spiralia</taxon>
        <taxon>Lophotrochozoa</taxon>
        <taxon>Mollusca</taxon>
        <taxon>Gastropoda</taxon>
        <taxon>Caenogastropoda</taxon>
        <taxon>Sorbeoconcha</taxon>
        <taxon>Cerithioidea</taxon>
        <taxon>Batillariidae</taxon>
        <taxon>Batillaria</taxon>
    </lineage>
</organism>
<sequence>MPHTIHLHSTGASSVDDVIVASCDLHCILRHDAKLASLITSSHTFDLQARGGQTNVQFKRNINSGKVHLDAESSVFRSFCGIYVKYYHHVAAVNSSLIRYREGSCVIKKDLTVRLQLEWWLSTPPCLELNGLFSTVMIVTKNTDEDCQTLRDLTADSD</sequence>